<proteinExistence type="predicted"/>
<keyword evidence="1" id="KW-0812">Transmembrane</keyword>
<dbReference type="AlphaFoldDB" id="A0A1T3NU51"/>
<evidence type="ECO:0000313" key="4">
    <source>
        <dbReference type="Proteomes" id="UP000190037"/>
    </source>
</evidence>
<keyword evidence="4" id="KW-1185">Reference proteome</keyword>
<evidence type="ECO:0008006" key="5">
    <source>
        <dbReference type="Google" id="ProtNLM"/>
    </source>
</evidence>
<dbReference type="OrthoDB" id="3401783at2"/>
<protein>
    <recommendedName>
        <fullName evidence="5">Peptidase</fullName>
    </recommendedName>
</protein>
<keyword evidence="2" id="KW-0732">Signal</keyword>
<feature type="signal peptide" evidence="2">
    <location>
        <begin position="1"/>
        <end position="27"/>
    </location>
</feature>
<dbReference type="EMBL" id="MWQN01000001">
    <property type="protein sequence ID" value="OPC80369.1"/>
    <property type="molecule type" value="Genomic_DNA"/>
</dbReference>
<keyword evidence="1" id="KW-0472">Membrane</keyword>
<name>A0A1T3NU51_9ACTN</name>
<dbReference type="RefSeq" id="WP_078974627.1">
    <property type="nucleotide sequence ID" value="NZ_MWQN01000001.1"/>
</dbReference>
<organism evidence="3 4">
    <name type="scientific">Embleya scabrispora</name>
    <dbReference type="NCBI Taxonomy" id="159449"/>
    <lineage>
        <taxon>Bacteria</taxon>
        <taxon>Bacillati</taxon>
        <taxon>Actinomycetota</taxon>
        <taxon>Actinomycetes</taxon>
        <taxon>Kitasatosporales</taxon>
        <taxon>Streptomycetaceae</taxon>
        <taxon>Embleya</taxon>
    </lineage>
</organism>
<evidence type="ECO:0000313" key="3">
    <source>
        <dbReference type="EMBL" id="OPC80369.1"/>
    </source>
</evidence>
<comment type="caution">
    <text evidence="3">The sequence shown here is derived from an EMBL/GenBank/DDBJ whole genome shotgun (WGS) entry which is preliminary data.</text>
</comment>
<gene>
    <name evidence="3" type="ORF">B4N89_04875</name>
</gene>
<feature type="transmembrane region" description="Helical" evidence="1">
    <location>
        <begin position="236"/>
        <end position="256"/>
    </location>
</feature>
<evidence type="ECO:0000256" key="1">
    <source>
        <dbReference type="SAM" id="Phobius"/>
    </source>
</evidence>
<reference evidence="3 4" key="1">
    <citation type="submission" date="2017-03" db="EMBL/GenBank/DDBJ databases">
        <title>Draft genome sequence of Streptomyces scabrisporus NF3, endophyte isolated from Amphipterygium adstringens.</title>
        <authorList>
            <person name="Vazquez M."/>
            <person name="Ceapa C.D."/>
            <person name="Rodriguez Luna D."/>
            <person name="Sanchez Esquivel S."/>
        </authorList>
    </citation>
    <scope>NUCLEOTIDE SEQUENCE [LARGE SCALE GENOMIC DNA]</scope>
    <source>
        <strain evidence="3 4">NF3</strain>
    </source>
</reference>
<keyword evidence="1" id="KW-1133">Transmembrane helix</keyword>
<feature type="chain" id="PRO_5038398076" description="Peptidase" evidence="2">
    <location>
        <begin position="28"/>
        <end position="265"/>
    </location>
</feature>
<dbReference type="Proteomes" id="UP000190037">
    <property type="component" value="Unassembled WGS sequence"/>
</dbReference>
<evidence type="ECO:0000256" key="2">
    <source>
        <dbReference type="SAM" id="SignalP"/>
    </source>
</evidence>
<sequence>MTAIRTMRRALAAVAAAFVGVTLFAGAAAADQDVPPGTTFLAAGTLKLGEDARWSASEGEYLYWQFPAKAGKEIHAKVDLDLASGNARTGPVTYRIEIYDGLRRRQPCVEGKQVATAQKTDTKLALTCVPRVVRDWAEPWSTDPLPGMYFVRIAAMDVPDLDAGAAVKVAVRVDTEDGDDQVPTSDRKLADPLVPITKAGAVLKSGQTADTRSVAWDQEEDHWYQWDWMDGPNARWFWTAMATFVAVVFGILGYQLTRKKRHWFS</sequence>
<dbReference type="STRING" id="159449.B4N89_04875"/>
<accession>A0A1T3NU51</accession>